<dbReference type="GO" id="GO:0032993">
    <property type="term" value="C:protein-DNA complex"/>
    <property type="evidence" value="ECO:0007669"/>
    <property type="project" value="TreeGrafter"/>
</dbReference>
<dbReference type="Pfam" id="PF00072">
    <property type="entry name" value="Response_reg"/>
    <property type="match status" value="1"/>
</dbReference>
<evidence type="ECO:0000256" key="2">
    <source>
        <dbReference type="ARBA" id="ARBA00023012"/>
    </source>
</evidence>
<evidence type="ECO:0000256" key="6">
    <source>
        <dbReference type="PROSITE-ProRule" id="PRU00169"/>
    </source>
</evidence>
<protein>
    <submittedName>
        <fullName evidence="8">Response regulator of zinc sigma-54-dependent two-component system</fullName>
    </submittedName>
</protein>
<comment type="caution">
    <text evidence="8">The sequence shown here is derived from an EMBL/GenBank/DDBJ whole genome shotgun (WGS) entry which is preliminary data.</text>
</comment>
<dbReference type="Gene3D" id="1.10.10.60">
    <property type="entry name" value="Homeodomain-like"/>
    <property type="match status" value="1"/>
</dbReference>
<dbReference type="GO" id="GO:0006355">
    <property type="term" value="P:regulation of DNA-templated transcription"/>
    <property type="evidence" value="ECO:0007669"/>
    <property type="project" value="TreeGrafter"/>
</dbReference>
<sequence>MMKKKVLVIDDEKELGLMAREVLADDGVDVSVAYTALDGLEVLKRSRYDVVLLDLMLPDEHGLTLLKQIRDKDLMTRIVIVTAYGSIESAVEAMKSGANDFLAKPLSPEVVREVVLKQLSGKFEEEAHPITMQDVERRHIAYVLRLFRGNRRKTAEALGISLRTLYYKIKQFDLRDVR</sequence>
<dbReference type="Pfam" id="PF02954">
    <property type="entry name" value="HTH_8"/>
    <property type="match status" value="1"/>
</dbReference>
<dbReference type="InterPro" id="IPR002197">
    <property type="entry name" value="HTH_Fis"/>
</dbReference>
<evidence type="ECO:0000256" key="4">
    <source>
        <dbReference type="ARBA" id="ARBA00023125"/>
    </source>
</evidence>
<organism evidence="8 9">
    <name type="scientific">Candidatus Carbonibacillus altaicus</name>
    <dbReference type="NCBI Taxonomy" id="2163959"/>
    <lineage>
        <taxon>Bacteria</taxon>
        <taxon>Bacillati</taxon>
        <taxon>Bacillota</taxon>
        <taxon>Bacilli</taxon>
        <taxon>Bacillales</taxon>
        <taxon>Candidatus Carbonibacillus</taxon>
    </lineage>
</organism>
<evidence type="ECO:0000313" key="8">
    <source>
        <dbReference type="EMBL" id="PTQ56783.1"/>
    </source>
</evidence>
<dbReference type="GO" id="GO:0000976">
    <property type="term" value="F:transcription cis-regulatory region binding"/>
    <property type="evidence" value="ECO:0007669"/>
    <property type="project" value="TreeGrafter"/>
</dbReference>
<evidence type="ECO:0000256" key="3">
    <source>
        <dbReference type="ARBA" id="ARBA00023015"/>
    </source>
</evidence>
<dbReference type="InterPro" id="IPR039420">
    <property type="entry name" value="WalR-like"/>
</dbReference>
<evidence type="ECO:0000313" key="9">
    <source>
        <dbReference type="Proteomes" id="UP000244338"/>
    </source>
</evidence>
<keyword evidence="5" id="KW-0804">Transcription</keyword>
<reference evidence="9" key="1">
    <citation type="journal article" date="2018" name="Sci. Rep.">
        <title>Lignite coal burning seam in the remote Altai Mountains harbors a hydrogen-driven thermophilic microbial community.</title>
        <authorList>
            <person name="Kadnikov V.V."/>
            <person name="Mardanov A.V."/>
            <person name="Ivasenko D.A."/>
            <person name="Antsiferov D.V."/>
            <person name="Beletsky A.V."/>
            <person name="Karnachuk O.V."/>
            <person name="Ravin N.V."/>
        </authorList>
    </citation>
    <scope>NUCLEOTIDE SEQUENCE [LARGE SCALE GENOMIC DNA]</scope>
</reference>
<keyword evidence="3" id="KW-0805">Transcription regulation</keyword>
<evidence type="ECO:0000259" key="7">
    <source>
        <dbReference type="PROSITE" id="PS50110"/>
    </source>
</evidence>
<accession>A0A2R6Y2A7</accession>
<gene>
    <name evidence="8" type="ORF">BSOLF_2671</name>
</gene>
<dbReference type="PANTHER" id="PTHR48111">
    <property type="entry name" value="REGULATOR OF RPOS"/>
    <property type="match status" value="1"/>
</dbReference>
<dbReference type="SUPFAM" id="SSF52172">
    <property type="entry name" value="CheY-like"/>
    <property type="match status" value="1"/>
</dbReference>
<dbReference type="Proteomes" id="UP000244338">
    <property type="component" value="Unassembled WGS sequence"/>
</dbReference>
<dbReference type="GO" id="GO:0000156">
    <property type="term" value="F:phosphorelay response regulator activity"/>
    <property type="evidence" value="ECO:0007669"/>
    <property type="project" value="TreeGrafter"/>
</dbReference>
<feature type="domain" description="Response regulatory" evidence="7">
    <location>
        <begin position="5"/>
        <end position="119"/>
    </location>
</feature>
<keyword evidence="1 6" id="KW-0597">Phosphoprotein</keyword>
<feature type="modified residue" description="4-aspartylphosphate" evidence="6">
    <location>
        <position position="54"/>
    </location>
</feature>
<dbReference type="EMBL" id="PEBX01000019">
    <property type="protein sequence ID" value="PTQ56783.1"/>
    <property type="molecule type" value="Genomic_DNA"/>
</dbReference>
<dbReference type="PRINTS" id="PR01590">
    <property type="entry name" value="HTHFIS"/>
</dbReference>
<dbReference type="InterPro" id="IPR011006">
    <property type="entry name" value="CheY-like_superfamily"/>
</dbReference>
<keyword evidence="4" id="KW-0238">DNA-binding</keyword>
<evidence type="ECO:0000256" key="5">
    <source>
        <dbReference type="ARBA" id="ARBA00023163"/>
    </source>
</evidence>
<keyword evidence="2" id="KW-0902">Two-component regulatory system</keyword>
<evidence type="ECO:0000256" key="1">
    <source>
        <dbReference type="ARBA" id="ARBA00022553"/>
    </source>
</evidence>
<dbReference type="InterPro" id="IPR001789">
    <property type="entry name" value="Sig_transdc_resp-reg_receiver"/>
</dbReference>
<proteinExistence type="predicted"/>
<dbReference type="Gene3D" id="3.40.50.2300">
    <property type="match status" value="1"/>
</dbReference>
<dbReference type="PROSITE" id="PS50110">
    <property type="entry name" value="RESPONSE_REGULATORY"/>
    <property type="match status" value="1"/>
</dbReference>
<dbReference type="GO" id="GO:0005829">
    <property type="term" value="C:cytosol"/>
    <property type="evidence" value="ECO:0007669"/>
    <property type="project" value="TreeGrafter"/>
</dbReference>
<dbReference type="AlphaFoldDB" id="A0A2R6Y2A7"/>
<name>A0A2R6Y2A7_9BACL</name>
<dbReference type="PANTHER" id="PTHR48111:SF1">
    <property type="entry name" value="TWO-COMPONENT RESPONSE REGULATOR ORR33"/>
    <property type="match status" value="1"/>
</dbReference>
<dbReference type="SMART" id="SM00448">
    <property type="entry name" value="REC"/>
    <property type="match status" value="1"/>
</dbReference>